<dbReference type="PANTHER" id="PTHR11579:SF0">
    <property type="entry name" value="PROTEIN-L-ISOASPARTATE(D-ASPARTATE) O-METHYLTRANSFERASE"/>
    <property type="match status" value="1"/>
</dbReference>
<keyword evidence="7" id="KW-0808">Transferase</keyword>
<dbReference type="GO" id="GO:0005737">
    <property type="term" value="C:cytoplasm"/>
    <property type="evidence" value="ECO:0007669"/>
    <property type="project" value="UniProtKB-SubCell"/>
</dbReference>
<keyword evidence="5" id="KW-0963">Cytoplasm</keyword>
<evidence type="ECO:0000256" key="5">
    <source>
        <dbReference type="ARBA" id="ARBA00022490"/>
    </source>
</evidence>
<evidence type="ECO:0000256" key="12">
    <source>
        <dbReference type="SAM" id="MobiDB-lite"/>
    </source>
</evidence>
<reference evidence="13" key="1">
    <citation type="journal article" date="2014" name="Int. J. Syst. Evol. Microbiol.">
        <title>Complete genome sequence of Corynebacterium casei LMG S-19264T (=DSM 44701T), isolated from a smear-ripened cheese.</title>
        <authorList>
            <consortium name="US DOE Joint Genome Institute (JGI-PGF)"/>
            <person name="Walter F."/>
            <person name="Albersmeier A."/>
            <person name="Kalinowski J."/>
            <person name="Ruckert C."/>
        </authorList>
    </citation>
    <scope>NUCLEOTIDE SEQUENCE</scope>
    <source>
        <strain evidence="13">CGMCC 1.15095</strain>
    </source>
</reference>
<dbReference type="Proteomes" id="UP000608154">
    <property type="component" value="Unassembled WGS sequence"/>
</dbReference>
<dbReference type="SUPFAM" id="SSF53335">
    <property type="entry name" value="S-adenosyl-L-methionine-dependent methyltransferases"/>
    <property type="match status" value="1"/>
</dbReference>
<evidence type="ECO:0000256" key="1">
    <source>
        <dbReference type="ARBA" id="ARBA00004496"/>
    </source>
</evidence>
<dbReference type="AlphaFoldDB" id="A0A916TSY4"/>
<dbReference type="EMBL" id="BMHK01000014">
    <property type="protein sequence ID" value="GGC04157.1"/>
    <property type="molecule type" value="Genomic_DNA"/>
</dbReference>
<comment type="subcellular location">
    <subcellularLocation>
        <location evidence="1">Cytoplasm</location>
    </subcellularLocation>
</comment>
<evidence type="ECO:0000313" key="14">
    <source>
        <dbReference type="Proteomes" id="UP000608154"/>
    </source>
</evidence>
<gene>
    <name evidence="13" type="ORF">GCM10011494_23280</name>
</gene>
<dbReference type="GO" id="GO:0004719">
    <property type="term" value="F:protein-L-isoaspartate (D-aspartate) O-methyltransferase activity"/>
    <property type="evidence" value="ECO:0007669"/>
    <property type="project" value="UniProtKB-EC"/>
</dbReference>
<dbReference type="GO" id="GO:0032259">
    <property type="term" value="P:methylation"/>
    <property type="evidence" value="ECO:0007669"/>
    <property type="project" value="UniProtKB-KW"/>
</dbReference>
<dbReference type="PANTHER" id="PTHR11579">
    <property type="entry name" value="PROTEIN-L-ISOASPARTATE O-METHYLTRANSFERASE"/>
    <property type="match status" value="1"/>
</dbReference>
<dbReference type="Gene3D" id="3.40.50.150">
    <property type="entry name" value="Vaccinia Virus protein VP39"/>
    <property type="match status" value="1"/>
</dbReference>
<evidence type="ECO:0000313" key="13">
    <source>
        <dbReference type="EMBL" id="GGC04157.1"/>
    </source>
</evidence>
<evidence type="ECO:0000256" key="11">
    <source>
        <dbReference type="ARBA" id="ARBA00031350"/>
    </source>
</evidence>
<evidence type="ECO:0000256" key="3">
    <source>
        <dbReference type="ARBA" id="ARBA00011890"/>
    </source>
</evidence>
<organism evidence="13 14">
    <name type="scientific">Novosphingobium endophyticum</name>
    <dbReference type="NCBI Taxonomy" id="1955250"/>
    <lineage>
        <taxon>Bacteria</taxon>
        <taxon>Pseudomonadati</taxon>
        <taxon>Pseudomonadota</taxon>
        <taxon>Alphaproteobacteria</taxon>
        <taxon>Sphingomonadales</taxon>
        <taxon>Sphingomonadaceae</taxon>
        <taxon>Novosphingobium</taxon>
    </lineage>
</organism>
<evidence type="ECO:0000256" key="9">
    <source>
        <dbReference type="ARBA" id="ARBA00030757"/>
    </source>
</evidence>
<dbReference type="Pfam" id="PF01135">
    <property type="entry name" value="PCMT"/>
    <property type="match status" value="1"/>
</dbReference>
<comment type="similarity">
    <text evidence="2">Belongs to the methyltransferase superfamily. L-isoaspartyl/D-aspartyl protein methyltransferase family.</text>
</comment>
<comment type="caution">
    <text evidence="13">The sequence shown here is derived from an EMBL/GenBank/DDBJ whole genome shotgun (WGS) entry which is preliminary data.</text>
</comment>
<evidence type="ECO:0000256" key="10">
    <source>
        <dbReference type="ARBA" id="ARBA00031323"/>
    </source>
</evidence>
<evidence type="ECO:0000256" key="6">
    <source>
        <dbReference type="ARBA" id="ARBA00022603"/>
    </source>
</evidence>
<name>A0A916TSY4_9SPHN</name>
<evidence type="ECO:0000256" key="4">
    <source>
        <dbReference type="ARBA" id="ARBA00013346"/>
    </source>
</evidence>
<dbReference type="InterPro" id="IPR029063">
    <property type="entry name" value="SAM-dependent_MTases_sf"/>
</dbReference>
<protein>
    <recommendedName>
        <fullName evidence="4">Protein-L-isoaspartate O-methyltransferase</fullName>
        <ecNumber evidence="3">2.1.1.77</ecNumber>
    </recommendedName>
    <alternativeName>
        <fullName evidence="11">L-isoaspartyl protein carboxyl methyltransferase</fullName>
    </alternativeName>
    <alternativeName>
        <fullName evidence="9">Protein L-isoaspartyl methyltransferase</fullName>
    </alternativeName>
    <alternativeName>
        <fullName evidence="10">Protein-beta-aspartate methyltransferase</fullName>
    </alternativeName>
</protein>
<accession>A0A916TSY4</accession>
<evidence type="ECO:0000256" key="7">
    <source>
        <dbReference type="ARBA" id="ARBA00022679"/>
    </source>
</evidence>
<keyword evidence="6" id="KW-0489">Methyltransferase</keyword>
<evidence type="ECO:0000256" key="2">
    <source>
        <dbReference type="ARBA" id="ARBA00005369"/>
    </source>
</evidence>
<keyword evidence="8" id="KW-0949">S-adenosyl-L-methionine</keyword>
<dbReference type="RefSeq" id="WP_188771700.1">
    <property type="nucleotide sequence ID" value="NZ_BMHK01000014.1"/>
</dbReference>
<feature type="region of interest" description="Disordered" evidence="12">
    <location>
        <begin position="1"/>
        <end position="20"/>
    </location>
</feature>
<proteinExistence type="inferred from homology"/>
<reference evidence="13" key="2">
    <citation type="submission" date="2020-09" db="EMBL/GenBank/DDBJ databases">
        <authorList>
            <person name="Sun Q."/>
            <person name="Zhou Y."/>
        </authorList>
    </citation>
    <scope>NUCLEOTIDE SEQUENCE</scope>
    <source>
        <strain evidence="13">CGMCC 1.15095</strain>
    </source>
</reference>
<keyword evidence="14" id="KW-1185">Reference proteome</keyword>
<dbReference type="EC" id="2.1.1.77" evidence="3"/>
<sequence length="204" mass="21222">MTLTEDRSASATPSPMNPARRAMIESQLRTSGVNEPWVLKAIGGVAREDFVPGSMRDAAYIDRAIPLGEGRFLAAPLVHAKMLAEAEPNLKDRALLIGDGDGYLAALLRPLVGSLDAVAPADATAMAGEGSYSLIVIDGAVEELPASLAGQLATDGRLVTGLMVRGVPRLAAGRKAAGTISLLPLAELGIPALPEFAAPKRWSF</sequence>
<evidence type="ECO:0000256" key="8">
    <source>
        <dbReference type="ARBA" id="ARBA00022691"/>
    </source>
</evidence>
<dbReference type="InterPro" id="IPR000682">
    <property type="entry name" value="PCMT"/>
</dbReference>